<accession>A0A1I6FIH6</accession>
<proteinExistence type="predicted"/>
<dbReference type="Proteomes" id="UP000198583">
    <property type="component" value="Unassembled WGS sequence"/>
</dbReference>
<protein>
    <submittedName>
        <fullName evidence="1">Uncharacterized protein</fullName>
    </submittedName>
</protein>
<reference evidence="2" key="1">
    <citation type="submission" date="2016-10" db="EMBL/GenBank/DDBJ databases">
        <authorList>
            <person name="Varghese N."/>
            <person name="Submissions S."/>
        </authorList>
    </citation>
    <scope>NUCLEOTIDE SEQUENCE [LARGE SCALE GENOMIC DNA]</scope>
    <source>
        <strain evidence="2">DSM 44232</strain>
    </source>
</reference>
<sequence>MVGVNDKWAEKHWLNVPGPFYTGITDNCWTGRLHAPRHILYGGEYYNEFIYRQPVTEAEVESVVVAAQQDPYDGFAFDGDERWTPEAVRAWWSGRTEVEKHITALLAEWTASTEPQRHEAAEGARDFLAYLAGDLETDLRAYVFRLEHGRYPDPGDQLPQL</sequence>
<name>A0A1I6FIH6_9PSEU</name>
<evidence type="ECO:0000313" key="2">
    <source>
        <dbReference type="Proteomes" id="UP000198583"/>
    </source>
</evidence>
<evidence type="ECO:0000313" key="1">
    <source>
        <dbReference type="EMBL" id="SFR29698.1"/>
    </source>
</evidence>
<dbReference type="STRING" id="84724.SAMN04488564_12121"/>
<organism evidence="1 2">
    <name type="scientific">Lentzea waywayandensis</name>
    <dbReference type="NCBI Taxonomy" id="84724"/>
    <lineage>
        <taxon>Bacteria</taxon>
        <taxon>Bacillati</taxon>
        <taxon>Actinomycetota</taxon>
        <taxon>Actinomycetes</taxon>
        <taxon>Pseudonocardiales</taxon>
        <taxon>Pseudonocardiaceae</taxon>
        <taxon>Lentzea</taxon>
    </lineage>
</organism>
<dbReference type="AlphaFoldDB" id="A0A1I6FIH6"/>
<gene>
    <name evidence="1" type="ORF">SAMN04488564_12121</name>
</gene>
<dbReference type="EMBL" id="FOYL01000021">
    <property type="protein sequence ID" value="SFR29698.1"/>
    <property type="molecule type" value="Genomic_DNA"/>
</dbReference>
<keyword evidence="2" id="KW-1185">Reference proteome</keyword>